<dbReference type="WBParaSite" id="Csp11.Scaffold562.g3949.t1">
    <property type="protein sequence ID" value="Csp11.Scaffold562.g3949.t1"/>
    <property type="gene ID" value="Csp11.Scaffold562.g3949"/>
</dbReference>
<dbReference type="eggNOG" id="ENOG502TICB">
    <property type="taxonomic scope" value="Eukaryota"/>
</dbReference>
<evidence type="ECO:0000313" key="2">
    <source>
        <dbReference type="Proteomes" id="UP000095282"/>
    </source>
</evidence>
<evidence type="ECO:0000313" key="3">
    <source>
        <dbReference type="WBParaSite" id="Csp11.Scaffold562.g3949.t1"/>
    </source>
</evidence>
<proteinExistence type="predicted"/>
<feature type="region of interest" description="Disordered" evidence="1">
    <location>
        <begin position="161"/>
        <end position="210"/>
    </location>
</feature>
<evidence type="ECO:0000256" key="1">
    <source>
        <dbReference type="SAM" id="MobiDB-lite"/>
    </source>
</evidence>
<dbReference type="AlphaFoldDB" id="A0A1I7TA86"/>
<sequence>MQKPTLTREERQARIKESRQMYGRKPPRRSRSLEQIAPRTSIAPGLKTSGSITTKPLTRPVPFKFNHTGSYKAPNLSRTVDDDFKIDHRSMEMIESGNVIIPPVSRPSNYGTAPRSTFHANRFRPSIAASQEPRASLLPLGINIFQATEAERALVNDWMKQKATPAGKKKMPESMKSAQKVRFQPSPVTENPEEEPEEKVEEKSHQKAATPYVHKYDAAKRSALKQTDQLNNCLAAARKLNFDDTTLDESVKENSKALEDNSATNLLRTIQKIADDGLTILNTHKFSPNELKSLDACLEVLNTLKFKNKIDMSKTRQLVPISENEVDEEEEVSIQFESLQLKTRFAERRLPDF</sequence>
<dbReference type="STRING" id="1561998.A0A1I7TA86"/>
<dbReference type="Proteomes" id="UP000095282">
    <property type="component" value="Unplaced"/>
</dbReference>
<reference evidence="3" key="1">
    <citation type="submission" date="2016-11" db="UniProtKB">
        <authorList>
            <consortium name="WormBaseParasite"/>
        </authorList>
    </citation>
    <scope>IDENTIFICATION</scope>
</reference>
<name>A0A1I7TA86_9PELO</name>
<organism evidence="2 3">
    <name type="scientific">Caenorhabditis tropicalis</name>
    <dbReference type="NCBI Taxonomy" id="1561998"/>
    <lineage>
        <taxon>Eukaryota</taxon>
        <taxon>Metazoa</taxon>
        <taxon>Ecdysozoa</taxon>
        <taxon>Nematoda</taxon>
        <taxon>Chromadorea</taxon>
        <taxon>Rhabditida</taxon>
        <taxon>Rhabditina</taxon>
        <taxon>Rhabditomorpha</taxon>
        <taxon>Rhabditoidea</taxon>
        <taxon>Rhabditidae</taxon>
        <taxon>Peloderinae</taxon>
        <taxon>Caenorhabditis</taxon>
    </lineage>
</organism>
<protein>
    <submittedName>
        <fullName evidence="3">DASH complex subunit DAM1</fullName>
    </submittedName>
</protein>
<feature type="region of interest" description="Disordered" evidence="1">
    <location>
        <begin position="1"/>
        <end position="58"/>
    </location>
</feature>
<keyword evidence="2" id="KW-1185">Reference proteome</keyword>
<accession>A0A1I7TA86</accession>
<feature type="compositionally biased region" description="Basic and acidic residues" evidence="1">
    <location>
        <begin position="1"/>
        <end position="19"/>
    </location>
</feature>